<keyword evidence="3 5" id="KW-1015">Disulfide bond</keyword>
<dbReference type="InterPro" id="IPR001368">
    <property type="entry name" value="TNFR/NGFR_Cys_rich_reg"/>
</dbReference>
<reference evidence="6" key="3">
    <citation type="submission" date="2025-09" db="UniProtKB">
        <authorList>
            <consortium name="Ensembl"/>
        </authorList>
    </citation>
    <scope>IDENTIFICATION</scope>
</reference>
<dbReference type="PROSITE" id="PS00652">
    <property type="entry name" value="TNFR_NGFR_1"/>
    <property type="match status" value="1"/>
</dbReference>
<dbReference type="Proteomes" id="UP000694405">
    <property type="component" value="Chromosome 12"/>
</dbReference>
<feature type="repeat" description="TNFR-Cys" evidence="5">
    <location>
        <begin position="64"/>
        <end position="105"/>
    </location>
</feature>
<sequence length="157" mass="17557">GRPVLIMAGMNVGKGANINNTKTMYIHAVLLEINTCLVCYQSGSSSDGKGFPHCSHTVDTKCSPCRPNTYTAIWNLSPQCFACSPPCKKGFVQNQACTTSQDRICSCPPNEYCILKIYEYCIICKAHKKCGKGYRVSRRGNLILELFYYMKRVIFLC</sequence>
<dbReference type="PANTHER" id="PTHR47386">
    <property type="entry name" value="TUMOR NECROSIS FACTOR RECEPTOR SUPERFAMILY MEMBER 1B"/>
    <property type="match status" value="1"/>
</dbReference>
<dbReference type="AlphaFoldDB" id="A0A8V5H4C9"/>
<dbReference type="Gene3D" id="2.10.50.10">
    <property type="entry name" value="Tumor Necrosis Factor Receptor, subunit A, domain 2"/>
    <property type="match status" value="2"/>
</dbReference>
<dbReference type="GO" id="GO:0005031">
    <property type="term" value="F:tumor necrosis factor receptor activity"/>
    <property type="evidence" value="ECO:0007669"/>
    <property type="project" value="TreeGrafter"/>
</dbReference>
<evidence type="ECO:0000256" key="5">
    <source>
        <dbReference type="PROSITE-ProRule" id="PRU00206"/>
    </source>
</evidence>
<dbReference type="SUPFAM" id="SSF57586">
    <property type="entry name" value="TNF receptor-like"/>
    <property type="match status" value="2"/>
</dbReference>
<dbReference type="Ensembl" id="ENSMUNT00000031005.1">
    <property type="protein sequence ID" value="ENSMUNP00000023437.1"/>
    <property type="gene ID" value="ENSMUNG00000017710.1"/>
</dbReference>
<reference evidence="6" key="1">
    <citation type="submission" date="2020-03" db="EMBL/GenBank/DDBJ databases">
        <title>Melopsittacus undulatus (budgerigar) genome, bMelUnd1, maternal haplotype with Z.</title>
        <authorList>
            <person name="Gedman G."/>
            <person name="Mountcastle J."/>
            <person name="Haase B."/>
            <person name="Formenti G."/>
            <person name="Wright T."/>
            <person name="Apodaca J."/>
            <person name="Pelan S."/>
            <person name="Chow W."/>
            <person name="Rhie A."/>
            <person name="Howe K."/>
            <person name="Fedrigo O."/>
            <person name="Jarvis E.D."/>
        </authorList>
    </citation>
    <scope>NUCLEOTIDE SEQUENCE [LARGE SCALE GENOMIC DNA]</scope>
</reference>
<evidence type="ECO:0000256" key="1">
    <source>
        <dbReference type="ARBA" id="ARBA00022729"/>
    </source>
</evidence>
<dbReference type="PROSITE" id="PS50050">
    <property type="entry name" value="TNFR_NGFR_2"/>
    <property type="match status" value="1"/>
</dbReference>
<dbReference type="GO" id="GO:0150079">
    <property type="term" value="P:negative regulation of neuroinflammatory response"/>
    <property type="evidence" value="ECO:0007669"/>
    <property type="project" value="TreeGrafter"/>
</dbReference>
<name>A0A8V5H4C9_MELUD</name>
<dbReference type="GO" id="GO:0008630">
    <property type="term" value="P:intrinsic apoptotic signaling pathway in response to DNA damage"/>
    <property type="evidence" value="ECO:0007669"/>
    <property type="project" value="TreeGrafter"/>
</dbReference>
<dbReference type="GO" id="GO:0031643">
    <property type="term" value="P:positive regulation of myelination"/>
    <property type="evidence" value="ECO:0007669"/>
    <property type="project" value="TreeGrafter"/>
</dbReference>
<evidence type="ECO:0000313" key="6">
    <source>
        <dbReference type="Ensembl" id="ENSMUNP00000023437.1"/>
    </source>
</evidence>
<keyword evidence="2" id="KW-0677">Repeat</keyword>
<keyword evidence="4" id="KW-0325">Glycoprotein</keyword>
<dbReference type="GO" id="GO:0043120">
    <property type="term" value="F:tumor necrosis factor binding"/>
    <property type="evidence" value="ECO:0007669"/>
    <property type="project" value="TreeGrafter"/>
</dbReference>
<protein>
    <submittedName>
        <fullName evidence="6">Uncharacterized protein</fullName>
    </submittedName>
</protein>
<reference evidence="6" key="2">
    <citation type="submission" date="2025-08" db="UniProtKB">
        <authorList>
            <consortium name="Ensembl"/>
        </authorList>
    </citation>
    <scope>IDENTIFICATION</scope>
</reference>
<organism evidence="6 7">
    <name type="scientific">Melopsittacus undulatus</name>
    <name type="common">Budgerigar</name>
    <name type="synonym">Psittacus undulatus</name>
    <dbReference type="NCBI Taxonomy" id="13146"/>
    <lineage>
        <taxon>Eukaryota</taxon>
        <taxon>Metazoa</taxon>
        <taxon>Chordata</taxon>
        <taxon>Craniata</taxon>
        <taxon>Vertebrata</taxon>
        <taxon>Euteleostomi</taxon>
        <taxon>Archelosauria</taxon>
        <taxon>Archosauria</taxon>
        <taxon>Dinosauria</taxon>
        <taxon>Saurischia</taxon>
        <taxon>Theropoda</taxon>
        <taxon>Coelurosauria</taxon>
        <taxon>Aves</taxon>
        <taxon>Neognathae</taxon>
        <taxon>Neoaves</taxon>
        <taxon>Telluraves</taxon>
        <taxon>Australaves</taxon>
        <taxon>Psittaciformes</taxon>
        <taxon>Psittaculidae</taxon>
        <taxon>Melopsittacus</taxon>
    </lineage>
</organism>
<dbReference type="Pfam" id="PF00020">
    <property type="entry name" value="TNFR_c6"/>
    <property type="match status" value="1"/>
</dbReference>
<dbReference type="GO" id="GO:0042129">
    <property type="term" value="P:regulation of T cell proliferation"/>
    <property type="evidence" value="ECO:0007669"/>
    <property type="project" value="TreeGrafter"/>
</dbReference>
<comment type="caution">
    <text evidence="5">Lacks conserved residue(s) required for the propagation of feature annotation.</text>
</comment>
<dbReference type="GO" id="GO:0048714">
    <property type="term" value="P:positive regulation of oligodendrocyte differentiation"/>
    <property type="evidence" value="ECO:0007669"/>
    <property type="project" value="TreeGrafter"/>
</dbReference>
<dbReference type="GO" id="GO:0097191">
    <property type="term" value="P:extrinsic apoptotic signaling pathway"/>
    <property type="evidence" value="ECO:0007669"/>
    <property type="project" value="TreeGrafter"/>
</dbReference>
<proteinExistence type="predicted"/>
<dbReference type="GO" id="GO:0002724">
    <property type="term" value="P:regulation of T cell cytokine production"/>
    <property type="evidence" value="ECO:0007669"/>
    <property type="project" value="TreeGrafter"/>
</dbReference>
<keyword evidence="1" id="KW-0732">Signal</keyword>
<evidence type="ECO:0000256" key="4">
    <source>
        <dbReference type="ARBA" id="ARBA00023180"/>
    </source>
</evidence>
<accession>A0A8V5H4C9</accession>
<dbReference type="PANTHER" id="PTHR47386:SF1">
    <property type="entry name" value="TUMOR NECROSIS FACTOR RECEPTOR SUPERFAMILY MEMBER 1B"/>
    <property type="match status" value="1"/>
</dbReference>
<evidence type="ECO:0000313" key="7">
    <source>
        <dbReference type="Proteomes" id="UP000694405"/>
    </source>
</evidence>
<evidence type="ECO:0000256" key="2">
    <source>
        <dbReference type="ARBA" id="ARBA00022737"/>
    </source>
</evidence>
<feature type="disulfide bond" evidence="5">
    <location>
        <begin position="65"/>
        <end position="80"/>
    </location>
</feature>
<dbReference type="GO" id="GO:0051044">
    <property type="term" value="P:positive regulation of membrane protein ectodomain proteolysis"/>
    <property type="evidence" value="ECO:0007669"/>
    <property type="project" value="TreeGrafter"/>
</dbReference>
<dbReference type="SMART" id="SM00208">
    <property type="entry name" value="TNFR"/>
    <property type="match status" value="1"/>
</dbReference>
<keyword evidence="7" id="KW-1185">Reference proteome</keyword>
<dbReference type="InterPro" id="IPR051670">
    <property type="entry name" value="TNF_chemokine_rcpt-like"/>
</dbReference>
<evidence type="ECO:0000256" key="3">
    <source>
        <dbReference type="ARBA" id="ARBA00023157"/>
    </source>
</evidence>
<feature type="disulfide bond" evidence="5">
    <location>
        <begin position="87"/>
        <end position="105"/>
    </location>
</feature>